<dbReference type="GO" id="GO:0004252">
    <property type="term" value="F:serine-type endopeptidase activity"/>
    <property type="evidence" value="ECO:0007669"/>
    <property type="project" value="InterPro"/>
</dbReference>
<keyword evidence="3" id="KW-0378">Hydrolase</keyword>
<dbReference type="InterPro" id="IPR023562">
    <property type="entry name" value="ClpP/TepA"/>
</dbReference>
<dbReference type="GO" id="GO:0004176">
    <property type="term" value="F:ATP-dependent peptidase activity"/>
    <property type="evidence" value="ECO:0007669"/>
    <property type="project" value="InterPro"/>
</dbReference>
<gene>
    <name evidence="3" type="ORF">J0M35_07235</name>
</gene>
<dbReference type="PANTHER" id="PTHR10381">
    <property type="entry name" value="ATP-DEPENDENT CLP PROTEASE PROTEOLYTIC SUBUNIT"/>
    <property type="match status" value="1"/>
</dbReference>
<evidence type="ECO:0000256" key="1">
    <source>
        <dbReference type="ARBA" id="ARBA00007039"/>
    </source>
</evidence>
<dbReference type="AlphaFoldDB" id="A0A8J7TLT3"/>
<dbReference type="GO" id="GO:0006515">
    <property type="term" value="P:protein quality control for misfolded or incompletely synthesized proteins"/>
    <property type="evidence" value="ECO:0007669"/>
    <property type="project" value="TreeGrafter"/>
</dbReference>
<organism evidence="3 4">
    <name type="scientific">Candidatus Obscuribacter phosphatis</name>
    <dbReference type="NCBI Taxonomy" id="1906157"/>
    <lineage>
        <taxon>Bacteria</taxon>
        <taxon>Bacillati</taxon>
        <taxon>Candidatus Melainabacteria</taxon>
        <taxon>Candidatus Obscuribacterales</taxon>
        <taxon>Candidatus Obscuribacteraceae</taxon>
        <taxon>Candidatus Obscuribacter</taxon>
    </lineage>
</organism>
<evidence type="ECO:0000313" key="3">
    <source>
        <dbReference type="EMBL" id="MBN8660140.1"/>
    </source>
</evidence>
<dbReference type="PANTHER" id="PTHR10381:SF11">
    <property type="entry name" value="ATP-DEPENDENT CLP PROTEASE PROTEOLYTIC SUBUNIT, MITOCHONDRIAL"/>
    <property type="match status" value="1"/>
</dbReference>
<proteinExistence type="inferred from homology"/>
<evidence type="ECO:0000256" key="2">
    <source>
        <dbReference type="RuleBase" id="RU003567"/>
    </source>
</evidence>
<accession>A0A8J7TLT3</accession>
<dbReference type="InterPro" id="IPR001907">
    <property type="entry name" value="ClpP"/>
</dbReference>
<dbReference type="Gene3D" id="3.90.226.10">
    <property type="entry name" value="2-enoyl-CoA Hydratase, Chain A, domain 1"/>
    <property type="match status" value="1"/>
</dbReference>
<dbReference type="PRINTS" id="PR00127">
    <property type="entry name" value="CLPPROTEASEP"/>
</dbReference>
<dbReference type="CDD" id="cd07017">
    <property type="entry name" value="S14_ClpP_2"/>
    <property type="match status" value="1"/>
</dbReference>
<dbReference type="SUPFAM" id="SSF52096">
    <property type="entry name" value="ClpP/crotonase"/>
    <property type="match status" value="1"/>
</dbReference>
<dbReference type="EMBL" id="JAFLCK010000008">
    <property type="protein sequence ID" value="MBN8660140.1"/>
    <property type="molecule type" value="Genomic_DNA"/>
</dbReference>
<comment type="similarity">
    <text evidence="1 2">Belongs to the peptidase S14 family.</text>
</comment>
<sequence length="203" mass="22658">MKKKHQTEKVEAGEKPVETGPGNRDVYVFGRLENEVALPVVKKLYKLDKRCPKTPINLYINSSGGNGYNADCIIAAMHQISAPVNTICLGHALSGACEILASGTGKRSSYEFATLMFHQTLWEAEGDITNLEIQAVQGRRFRDAQIELLHRSTGQSKDRLRKDIERDFYLSASEALEYNLIDELIVHKGSGAAKQVKKPREKK</sequence>
<dbReference type="InterPro" id="IPR029045">
    <property type="entry name" value="ClpP/crotonase-like_dom_sf"/>
</dbReference>
<dbReference type="Pfam" id="PF00574">
    <property type="entry name" value="CLP_protease"/>
    <property type="match status" value="1"/>
</dbReference>
<dbReference type="Proteomes" id="UP000664277">
    <property type="component" value="Unassembled WGS sequence"/>
</dbReference>
<dbReference type="GO" id="GO:0051117">
    <property type="term" value="F:ATPase binding"/>
    <property type="evidence" value="ECO:0007669"/>
    <property type="project" value="TreeGrafter"/>
</dbReference>
<dbReference type="GO" id="GO:0009368">
    <property type="term" value="C:endopeptidase Clp complex"/>
    <property type="evidence" value="ECO:0007669"/>
    <property type="project" value="TreeGrafter"/>
</dbReference>
<comment type="caution">
    <text evidence="3">The sequence shown here is derived from an EMBL/GenBank/DDBJ whole genome shotgun (WGS) entry which is preliminary data.</text>
</comment>
<name>A0A8J7TLT3_9BACT</name>
<evidence type="ECO:0000313" key="4">
    <source>
        <dbReference type="Proteomes" id="UP000664277"/>
    </source>
</evidence>
<protein>
    <recommendedName>
        <fullName evidence="2">ATP-dependent Clp protease proteolytic subunit</fullName>
    </recommendedName>
</protein>
<reference evidence="3" key="1">
    <citation type="submission" date="2021-02" db="EMBL/GenBank/DDBJ databases">
        <title>Genome-Resolved Metagenomics of a Microbial Community Performing Photosynthetic Biological Nutrient Removal.</title>
        <authorList>
            <person name="Mcdaniel E.A."/>
        </authorList>
    </citation>
    <scope>NUCLEOTIDE SEQUENCE</scope>
    <source>
        <strain evidence="3">UWPOB_OBS1</strain>
    </source>
</reference>
<keyword evidence="3" id="KW-0645">Protease</keyword>